<evidence type="ECO:0000259" key="3">
    <source>
        <dbReference type="Pfam" id="PF07732"/>
    </source>
</evidence>
<dbReference type="Pfam" id="PF07732">
    <property type="entry name" value="Cu-oxidase_3"/>
    <property type="match status" value="1"/>
</dbReference>
<evidence type="ECO:0000256" key="1">
    <source>
        <dbReference type="ARBA" id="ARBA00010609"/>
    </source>
</evidence>
<dbReference type="GO" id="GO:0005507">
    <property type="term" value="F:copper ion binding"/>
    <property type="evidence" value="ECO:0007669"/>
    <property type="project" value="InterPro"/>
</dbReference>
<dbReference type="PANTHER" id="PTHR11709">
    <property type="entry name" value="MULTI-COPPER OXIDASE"/>
    <property type="match status" value="1"/>
</dbReference>
<dbReference type="InterPro" id="IPR008972">
    <property type="entry name" value="Cupredoxin"/>
</dbReference>
<dbReference type="SUPFAM" id="SSF49503">
    <property type="entry name" value="Cupredoxins"/>
    <property type="match status" value="2"/>
</dbReference>
<dbReference type="InterPro" id="IPR001117">
    <property type="entry name" value="Cu-oxidase_2nd"/>
</dbReference>
<sequence length="315" mass="35544">MITITTITTTTTTTTTTNIQSSCYIRMSIFSLQQLQMFRPGIVNNKANNLVIFNHTFARNHNYIAQQFYLQVNGNSACQVCTPNATNTVWSHCQCVLADGVERGILTANRMIPGPSIQVCENDKVVIDVENHMEGMEVTIHWHGIWQRGSQYYDGVPFVTQCPIQQGNTFRYQWTGNAGTHFWHAHTGLQKLDGLYGSIVVRQPPSRDPNSHLYDFDLTTHIMLISDWLHEDAAERYPGRLAVNTGQDPESLLINGKGQFRDPNTGFMTNTPLEIFTITPGRRYRFRMINAFASVCPAQVTIEGHTLTVIATDEK</sequence>
<dbReference type="CDD" id="cd13884">
    <property type="entry name" value="CuRO_2_tcLCC_insect_like"/>
    <property type="match status" value="1"/>
</dbReference>
<keyword evidence="5" id="KW-1185">Reference proteome</keyword>
<dbReference type="VEuPathDB" id="VectorBase:GAUT046695"/>
<proteinExistence type="inferred from homology"/>
<dbReference type="InterPro" id="IPR045087">
    <property type="entry name" value="Cu-oxidase_fam"/>
</dbReference>
<comment type="similarity">
    <text evidence="1">Belongs to the multicopper oxidase family.</text>
</comment>
<dbReference type="InterPro" id="IPR011707">
    <property type="entry name" value="Cu-oxidase-like_N"/>
</dbReference>
<evidence type="ECO:0000259" key="2">
    <source>
        <dbReference type="Pfam" id="PF00394"/>
    </source>
</evidence>
<evidence type="ECO:0000313" key="4">
    <source>
        <dbReference type="EnsemblMetazoa" id="GAUT046695-PA"/>
    </source>
</evidence>
<protein>
    <recommendedName>
        <fullName evidence="6">Plastocyanin-like domain-containing protein</fullName>
    </recommendedName>
</protein>
<dbReference type="STRING" id="7395.A0A1A9VT61"/>
<evidence type="ECO:0000313" key="5">
    <source>
        <dbReference type="Proteomes" id="UP000078200"/>
    </source>
</evidence>
<organism evidence="4 5">
    <name type="scientific">Glossina austeni</name>
    <name type="common">Savannah tsetse fly</name>
    <dbReference type="NCBI Taxonomy" id="7395"/>
    <lineage>
        <taxon>Eukaryota</taxon>
        <taxon>Metazoa</taxon>
        <taxon>Ecdysozoa</taxon>
        <taxon>Arthropoda</taxon>
        <taxon>Hexapoda</taxon>
        <taxon>Insecta</taxon>
        <taxon>Pterygota</taxon>
        <taxon>Neoptera</taxon>
        <taxon>Endopterygota</taxon>
        <taxon>Diptera</taxon>
        <taxon>Brachycera</taxon>
        <taxon>Muscomorpha</taxon>
        <taxon>Hippoboscoidea</taxon>
        <taxon>Glossinidae</taxon>
        <taxon>Glossina</taxon>
    </lineage>
</organism>
<dbReference type="Pfam" id="PF00394">
    <property type="entry name" value="Cu-oxidase"/>
    <property type="match status" value="1"/>
</dbReference>
<dbReference type="Gene3D" id="2.60.40.420">
    <property type="entry name" value="Cupredoxins - blue copper proteins"/>
    <property type="match status" value="2"/>
</dbReference>
<reference evidence="4" key="1">
    <citation type="submission" date="2020-05" db="UniProtKB">
        <authorList>
            <consortium name="EnsemblMetazoa"/>
        </authorList>
    </citation>
    <scope>IDENTIFICATION</scope>
    <source>
        <strain evidence="4">TTRI</strain>
    </source>
</reference>
<evidence type="ECO:0008006" key="6">
    <source>
        <dbReference type="Google" id="ProtNLM"/>
    </source>
</evidence>
<dbReference type="FunFam" id="2.60.40.420:FF:000031">
    <property type="entry name" value="Laccase-2 isoform A"/>
    <property type="match status" value="1"/>
</dbReference>
<dbReference type="Proteomes" id="UP000078200">
    <property type="component" value="Unassembled WGS sequence"/>
</dbReference>
<dbReference type="FunFam" id="2.60.40.420:FF:000045">
    <property type="entry name" value="Laccase 2"/>
    <property type="match status" value="1"/>
</dbReference>
<dbReference type="AlphaFoldDB" id="A0A1A9VT61"/>
<feature type="domain" description="Plastocyanin-like" evidence="3">
    <location>
        <begin position="94"/>
        <end position="205"/>
    </location>
</feature>
<dbReference type="GO" id="GO:0016491">
    <property type="term" value="F:oxidoreductase activity"/>
    <property type="evidence" value="ECO:0007669"/>
    <property type="project" value="TreeGrafter"/>
</dbReference>
<accession>A0A1A9VT61</accession>
<dbReference type="GO" id="GO:0006826">
    <property type="term" value="P:iron ion transport"/>
    <property type="evidence" value="ECO:0007669"/>
    <property type="project" value="TreeGrafter"/>
</dbReference>
<feature type="domain" description="Plastocyanin-like" evidence="2">
    <location>
        <begin position="221"/>
        <end position="313"/>
    </location>
</feature>
<dbReference type="GO" id="GO:0005886">
    <property type="term" value="C:plasma membrane"/>
    <property type="evidence" value="ECO:0007669"/>
    <property type="project" value="TreeGrafter"/>
</dbReference>
<name>A0A1A9VT61_GLOAU</name>
<dbReference type="EnsemblMetazoa" id="GAUT046695-RA">
    <property type="protein sequence ID" value="GAUT046695-PA"/>
    <property type="gene ID" value="GAUT046695"/>
</dbReference>
<dbReference type="PANTHER" id="PTHR11709:SF232">
    <property type="entry name" value="STRAW, ISOFORM G"/>
    <property type="match status" value="1"/>
</dbReference>
<dbReference type="CDD" id="cd13858">
    <property type="entry name" value="CuRO_1_tcLCC2_insect_like"/>
    <property type="match status" value="1"/>
</dbReference>